<sequence length="502" mass="56293">MMAEYILSIDQGTTTTRAFIIDRKGNYIGTATQKFQQIIPKPGWVEHDPNVIWETVCHVIEEVIQKSGVSYSQIKALGITNQRETTVVWDKITGEPIYNAIVWNSNQSLDIINKLKNDKNEEYIHKNTGLVMDPYFSASKIRWILDHNEGSQAEAEKGKLLFGTIDSWIIWKLTKGKLHVTDHTNASRTMLFNIHSLEWDHKLLELFNIPKSMLPTAYPSSYSYGETDSSLFEGVKIPICGVAGNQQASLFGQLAFQSGQVKSTYGQGTFIVLNTGTKAKLSNHRLLTTIAYSLDGQINYALEGSALISGSAIEWLKDGLELFEKIEDSEDLALEANKESPVYVLPTFRGIGAPYWEPDVRGAVLGMDEHTGKRELVLATFESLAYQVNDIIDLMESDTGIELEVLHVDGGVAQNNFLIQFQADILNKTVTRVERLETTGLGAAYLAGLAVGYWKDLDELKALVSESEIFQPNMTQLERIKKIKGWHNALKTVRYYTQLNLD</sequence>
<feature type="binding site" evidence="11">
    <location>
        <position position="17"/>
    </location>
    <ligand>
        <name>ADP</name>
        <dbReference type="ChEBI" id="CHEBI:456216"/>
    </ligand>
</feature>
<dbReference type="InterPro" id="IPR018483">
    <property type="entry name" value="Carb_kinase_FGGY_CS"/>
</dbReference>
<proteinExistence type="inferred from homology"/>
<keyword evidence="6 11" id="KW-0319">Glycerol metabolism</keyword>
<dbReference type="GO" id="GO:0019563">
    <property type="term" value="P:glycerol catabolic process"/>
    <property type="evidence" value="ECO:0007669"/>
    <property type="project" value="UniProtKB-UniRule"/>
</dbReference>
<dbReference type="NCBIfam" id="TIGR01311">
    <property type="entry name" value="glycerol_kin"/>
    <property type="match status" value="1"/>
</dbReference>
<dbReference type="FunFam" id="3.30.420.40:FF:000007">
    <property type="entry name" value="Glycerol kinase"/>
    <property type="match status" value="1"/>
</dbReference>
<comment type="catalytic activity">
    <reaction evidence="8 11">
        <text>glycerol + ATP = sn-glycerol 3-phosphate + ADP + H(+)</text>
        <dbReference type="Rhea" id="RHEA:21644"/>
        <dbReference type="ChEBI" id="CHEBI:15378"/>
        <dbReference type="ChEBI" id="CHEBI:17754"/>
        <dbReference type="ChEBI" id="CHEBI:30616"/>
        <dbReference type="ChEBI" id="CHEBI:57597"/>
        <dbReference type="ChEBI" id="CHEBI:456216"/>
        <dbReference type="EC" id="2.7.1.30"/>
    </reaction>
</comment>
<dbReference type="GO" id="GO:0006072">
    <property type="term" value="P:glycerol-3-phosphate metabolic process"/>
    <property type="evidence" value="ECO:0007669"/>
    <property type="project" value="InterPro"/>
</dbReference>
<gene>
    <name evidence="11" type="primary">glpK</name>
    <name evidence="15" type="ORF">SAMN02745249_00262</name>
</gene>
<feature type="binding site" evidence="11">
    <location>
        <position position="13"/>
    </location>
    <ligand>
        <name>ADP</name>
        <dbReference type="ChEBI" id="CHEBI:456216"/>
    </ligand>
</feature>
<feature type="binding site" evidence="11">
    <location>
        <position position="15"/>
    </location>
    <ligand>
        <name>ATP</name>
        <dbReference type="ChEBI" id="CHEBI:30616"/>
    </ligand>
</feature>
<feature type="domain" description="Carbohydrate kinase FGGY N-terminal" evidence="13">
    <location>
        <begin position="5"/>
        <end position="252"/>
    </location>
</feature>
<comment type="function">
    <text evidence="9 11">Key enzyme in the regulation of glycerol uptake and metabolism. Catalyzes the phosphorylation of glycerol to yield sn-glycerol 3-phosphate.</text>
</comment>
<dbReference type="PANTHER" id="PTHR10196:SF69">
    <property type="entry name" value="GLYCEROL KINASE"/>
    <property type="match status" value="1"/>
</dbReference>
<name>A0A1M4SQT4_9LACT</name>
<dbReference type="GO" id="GO:0004370">
    <property type="term" value="F:glycerol kinase activity"/>
    <property type="evidence" value="ECO:0007669"/>
    <property type="project" value="UniProtKB-UniRule"/>
</dbReference>
<organism evidence="15 16">
    <name type="scientific">Atopostipes suicloacalis DSM 15692</name>
    <dbReference type="NCBI Taxonomy" id="1121025"/>
    <lineage>
        <taxon>Bacteria</taxon>
        <taxon>Bacillati</taxon>
        <taxon>Bacillota</taxon>
        <taxon>Bacilli</taxon>
        <taxon>Lactobacillales</taxon>
        <taxon>Carnobacteriaceae</taxon>
        <taxon>Atopostipes</taxon>
    </lineage>
</organism>
<dbReference type="SUPFAM" id="SSF53067">
    <property type="entry name" value="Actin-like ATPase domain"/>
    <property type="match status" value="2"/>
</dbReference>
<dbReference type="HAMAP" id="MF_00186">
    <property type="entry name" value="Glycerol_kin"/>
    <property type="match status" value="1"/>
</dbReference>
<evidence type="ECO:0000256" key="3">
    <source>
        <dbReference type="ARBA" id="ARBA00022679"/>
    </source>
</evidence>
<keyword evidence="3 11" id="KW-0808">Transferase</keyword>
<comment type="activity regulation">
    <text evidence="11">Activated by phosphorylation and inhibited by fructose 1,6-bisphosphate (FBP).</text>
</comment>
<evidence type="ECO:0000256" key="11">
    <source>
        <dbReference type="HAMAP-Rule" id="MF_00186"/>
    </source>
</evidence>
<reference evidence="15 16" key="1">
    <citation type="submission" date="2016-11" db="EMBL/GenBank/DDBJ databases">
        <authorList>
            <person name="Jaros S."/>
            <person name="Januszkiewicz K."/>
            <person name="Wedrychowicz H."/>
        </authorList>
    </citation>
    <scope>NUCLEOTIDE SEQUENCE [LARGE SCALE GENOMIC DNA]</scope>
    <source>
        <strain evidence="15 16">DSM 15692</strain>
    </source>
</reference>
<dbReference type="InterPro" id="IPR005999">
    <property type="entry name" value="Glycerol_kin"/>
</dbReference>
<feature type="binding site" evidence="11">
    <location>
        <position position="84"/>
    </location>
    <ligand>
        <name>sn-glycerol 3-phosphate</name>
        <dbReference type="ChEBI" id="CHEBI:57597"/>
    </ligand>
</feature>
<feature type="binding site" evidence="11">
    <location>
        <position position="411"/>
    </location>
    <ligand>
        <name>ADP</name>
        <dbReference type="ChEBI" id="CHEBI:456216"/>
    </ligand>
</feature>
<comment type="similarity">
    <text evidence="2 11 12">Belongs to the FGGY kinase family.</text>
</comment>
<dbReference type="EC" id="2.7.1.30" evidence="11"/>
<dbReference type="STRING" id="1121025.SAMN02745249_00262"/>
<evidence type="ECO:0000256" key="12">
    <source>
        <dbReference type="RuleBase" id="RU003733"/>
    </source>
</evidence>
<evidence type="ECO:0000259" key="13">
    <source>
        <dbReference type="Pfam" id="PF00370"/>
    </source>
</evidence>
<evidence type="ECO:0000313" key="15">
    <source>
        <dbReference type="EMBL" id="SHE34558.1"/>
    </source>
</evidence>
<dbReference type="CDD" id="cd07769">
    <property type="entry name" value="ASKHA_NBD_FGGY_GK"/>
    <property type="match status" value="1"/>
</dbReference>
<dbReference type="FunFam" id="3.30.420.40:FF:000008">
    <property type="entry name" value="Glycerol kinase"/>
    <property type="match status" value="1"/>
</dbReference>
<feature type="binding site" evidence="11">
    <location>
        <position position="135"/>
    </location>
    <ligand>
        <name>glycerol</name>
        <dbReference type="ChEBI" id="CHEBI:17754"/>
    </ligand>
</feature>
<evidence type="ECO:0000256" key="8">
    <source>
        <dbReference type="ARBA" id="ARBA00052101"/>
    </source>
</evidence>
<dbReference type="GO" id="GO:0005524">
    <property type="term" value="F:ATP binding"/>
    <property type="evidence" value="ECO:0007669"/>
    <property type="project" value="UniProtKB-UniRule"/>
</dbReference>
<dbReference type="UniPathway" id="UPA00618">
    <property type="reaction ID" value="UER00672"/>
</dbReference>
<feature type="binding site" evidence="11">
    <location>
        <position position="415"/>
    </location>
    <ligand>
        <name>ADP</name>
        <dbReference type="ChEBI" id="CHEBI:456216"/>
    </ligand>
</feature>
<comment type="caution">
    <text evidence="11">Lacks conserved residue(s) required for the propagation of feature annotation.</text>
</comment>
<dbReference type="PROSITE" id="PS00445">
    <property type="entry name" value="FGGY_KINASES_2"/>
    <property type="match status" value="1"/>
</dbReference>
<dbReference type="InterPro" id="IPR018485">
    <property type="entry name" value="FGGY_C"/>
</dbReference>
<evidence type="ECO:0000313" key="16">
    <source>
        <dbReference type="Proteomes" id="UP000184128"/>
    </source>
</evidence>
<evidence type="ECO:0000256" key="10">
    <source>
        <dbReference type="ARBA" id="ARBA00063665"/>
    </source>
</evidence>
<feature type="binding site" evidence="11">
    <location>
        <position position="83"/>
    </location>
    <ligand>
        <name>glycerol</name>
        <dbReference type="ChEBI" id="CHEBI:17754"/>
    </ligand>
</feature>
<dbReference type="EMBL" id="FQUF01000003">
    <property type="protein sequence ID" value="SHE34558.1"/>
    <property type="molecule type" value="Genomic_DNA"/>
</dbReference>
<feature type="domain" description="Carbohydrate kinase FGGY C-terminal" evidence="14">
    <location>
        <begin position="263"/>
        <end position="450"/>
    </location>
</feature>
<dbReference type="AlphaFoldDB" id="A0A1M4SQT4"/>
<evidence type="ECO:0000256" key="2">
    <source>
        <dbReference type="ARBA" id="ARBA00009156"/>
    </source>
</evidence>
<dbReference type="Proteomes" id="UP000184128">
    <property type="component" value="Unassembled WGS sequence"/>
</dbReference>
<comment type="subunit">
    <text evidence="10 11">Homotetramer and homodimer (in equilibrium).</text>
</comment>
<keyword evidence="4 11" id="KW-0547">Nucleotide-binding</keyword>
<dbReference type="OrthoDB" id="9805576at2"/>
<evidence type="ECO:0000256" key="9">
    <source>
        <dbReference type="ARBA" id="ARBA00054633"/>
    </source>
</evidence>
<feature type="binding site" evidence="11">
    <location>
        <position position="135"/>
    </location>
    <ligand>
        <name>sn-glycerol 3-phosphate</name>
        <dbReference type="ChEBI" id="CHEBI:57597"/>
    </ligand>
</feature>
<evidence type="ECO:0000256" key="1">
    <source>
        <dbReference type="ARBA" id="ARBA00005190"/>
    </source>
</evidence>
<feature type="binding site" evidence="11">
    <location>
        <position position="84"/>
    </location>
    <ligand>
        <name>glycerol</name>
        <dbReference type="ChEBI" id="CHEBI:17754"/>
    </ligand>
</feature>
<accession>A0A1M4SQT4</accession>
<evidence type="ECO:0000256" key="7">
    <source>
        <dbReference type="ARBA" id="ARBA00022840"/>
    </source>
</evidence>
<dbReference type="InterPro" id="IPR018484">
    <property type="entry name" value="FGGY_N"/>
</dbReference>
<feature type="binding site" evidence="11">
    <location>
        <position position="13"/>
    </location>
    <ligand>
        <name>ATP</name>
        <dbReference type="ChEBI" id="CHEBI:30616"/>
    </ligand>
</feature>
<evidence type="ECO:0000259" key="14">
    <source>
        <dbReference type="Pfam" id="PF02782"/>
    </source>
</evidence>
<feature type="binding site" evidence="11">
    <location>
        <position position="13"/>
    </location>
    <ligand>
        <name>sn-glycerol 3-phosphate</name>
        <dbReference type="ChEBI" id="CHEBI:57597"/>
    </ligand>
</feature>
<keyword evidence="5 11" id="KW-0418">Kinase</keyword>
<dbReference type="Pfam" id="PF02782">
    <property type="entry name" value="FGGY_C"/>
    <property type="match status" value="1"/>
</dbReference>
<dbReference type="Gene3D" id="3.30.420.40">
    <property type="match status" value="2"/>
</dbReference>
<feature type="binding site" evidence="11">
    <location>
        <position position="411"/>
    </location>
    <ligand>
        <name>ATP</name>
        <dbReference type="ChEBI" id="CHEBI:30616"/>
    </ligand>
</feature>
<protein>
    <recommendedName>
        <fullName evidence="11">Glycerol kinase</fullName>
        <ecNumber evidence="11">2.7.1.30</ecNumber>
    </recommendedName>
    <alternativeName>
        <fullName evidence="11">ATP:glycerol 3-phosphotransferase</fullName>
    </alternativeName>
    <alternativeName>
        <fullName evidence="11">Glycerokinase</fullName>
        <shortName evidence="11">GK</shortName>
    </alternativeName>
</protein>
<keyword evidence="7 11" id="KW-0067">ATP-binding</keyword>
<dbReference type="Pfam" id="PF00370">
    <property type="entry name" value="FGGY_N"/>
    <property type="match status" value="1"/>
</dbReference>
<dbReference type="PIRSF" id="PIRSF000538">
    <property type="entry name" value="GlpK"/>
    <property type="match status" value="1"/>
</dbReference>
<feature type="binding site" evidence="11">
    <location>
        <position position="83"/>
    </location>
    <ligand>
        <name>sn-glycerol 3-phosphate</name>
        <dbReference type="ChEBI" id="CHEBI:57597"/>
    </ligand>
</feature>
<feature type="binding site" evidence="11">
    <location>
        <position position="310"/>
    </location>
    <ligand>
        <name>ATP</name>
        <dbReference type="ChEBI" id="CHEBI:30616"/>
    </ligand>
</feature>
<dbReference type="InterPro" id="IPR000577">
    <property type="entry name" value="Carb_kinase_FGGY"/>
</dbReference>
<dbReference type="PROSITE" id="PS00933">
    <property type="entry name" value="FGGY_KINASES_1"/>
    <property type="match status" value="1"/>
</dbReference>
<evidence type="ECO:0000256" key="4">
    <source>
        <dbReference type="ARBA" id="ARBA00022741"/>
    </source>
</evidence>
<feature type="binding site" evidence="11">
    <location>
        <position position="310"/>
    </location>
    <ligand>
        <name>ADP</name>
        <dbReference type="ChEBI" id="CHEBI:456216"/>
    </ligand>
</feature>
<keyword evidence="16" id="KW-1185">Reference proteome</keyword>
<evidence type="ECO:0000256" key="5">
    <source>
        <dbReference type="ARBA" id="ARBA00022777"/>
    </source>
</evidence>
<feature type="binding site" evidence="11">
    <location>
        <position position="246"/>
    </location>
    <ligand>
        <name>glycerol</name>
        <dbReference type="ChEBI" id="CHEBI:17754"/>
    </ligand>
</feature>
<dbReference type="GO" id="GO:0005829">
    <property type="term" value="C:cytosol"/>
    <property type="evidence" value="ECO:0007669"/>
    <property type="project" value="TreeGrafter"/>
</dbReference>
<comment type="pathway">
    <text evidence="1 11">Polyol metabolism; glycerol degradation via glycerol kinase pathway; sn-glycerol 3-phosphate from glycerol: step 1/1.</text>
</comment>
<feature type="binding site" evidence="11">
    <location>
        <position position="14"/>
    </location>
    <ligand>
        <name>ATP</name>
        <dbReference type="ChEBI" id="CHEBI:30616"/>
    </ligand>
</feature>
<dbReference type="PANTHER" id="PTHR10196">
    <property type="entry name" value="SUGAR KINASE"/>
    <property type="match status" value="1"/>
</dbReference>
<evidence type="ECO:0000256" key="6">
    <source>
        <dbReference type="ARBA" id="ARBA00022798"/>
    </source>
</evidence>
<dbReference type="InterPro" id="IPR043129">
    <property type="entry name" value="ATPase_NBD"/>
</dbReference>
<dbReference type="RefSeq" id="WP_143274246.1">
    <property type="nucleotide sequence ID" value="NZ_FQUF01000003.1"/>
</dbReference>
<dbReference type="NCBIfam" id="NF000756">
    <property type="entry name" value="PRK00047.1"/>
    <property type="match status" value="1"/>
</dbReference>